<keyword evidence="3" id="KW-1185">Reference proteome</keyword>
<dbReference type="EMBL" id="BMAW01060826">
    <property type="protein sequence ID" value="GFT28214.1"/>
    <property type="molecule type" value="Genomic_DNA"/>
</dbReference>
<accession>A0A8X6NRK4</accession>
<evidence type="ECO:0000313" key="3">
    <source>
        <dbReference type="Proteomes" id="UP000887013"/>
    </source>
</evidence>
<dbReference type="SUPFAM" id="SSF57756">
    <property type="entry name" value="Retrovirus zinc finger-like domains"/>
    <property type="match status" value="1"/>
</dbReference>
<dbReference type="AlphaFoldDB" id="A0A8X6NRK4"/>
<evidence type="ECO:0000313" key="2">
    <source>
        <dbReference type="EMBL" id="GFT28214.1"/>
    </source>
</evidence>
<comment type="caution">
    <text evidence="2">The sequence shown here is derived from an EMBL/GenBank/DDBJ whole genome shotgun (WGS) entry which is preliminary data.</text>
</comment>
<organism evidence="2 3">
    <name type="scientific">Nephila pilipes</name>
    <name type="common">Giant wood spider</name>
    <name type="synonym">Nephila maculata</name>
    <dbReference type="NCBI Taxonomy" id="299642"/>
    <lineage>
        <taxon>Eukaryota</taxon>
        <taxon>Metazoa</taxon>
        <taxon>Ecdysozoa</taxon>
        <taxon>Arthropoda</taxon>
        <taxon>Chelicerata</taxon>
        <taxon>Arachnida</taxon>
        <taxon>Araneae</taxon>
        <taxon>Araneomorphae</taxon>
        <taxon>Entelegynae</taxon>
        <taxon>Araneoidea</taxon>
        <taxon>Nephilidae</taxon>
        <taxon>Nephila</taxon>
    </lineage>
</organism>
<protein>
    <recommendedName>
        <fullName evidence="1">CCHC-type domain-containing protein</fullName>
    </recommendedName>
</protein>
<dbReference type="Gene3D" id="4.10.60.10">
    <property type="entry name" value="Zinc finger, CCHC-type"/>
    <property type="match status" value="1"/>
</dbReference>
<feature type="domain" description="CCHC-type" evidence="1">
    <location>
        <begin position="78"/>
        <end position="94"/>
    </location>
</feature>
<proteinExistence type="predicted"/>
<dbReference type="GO" id="GO:0003676">
    <property type="term" value="F:nucleic acid binding"/>
    <property type="evidence" value="ECO:0007669"/>
    <property type="project" value="InterPro"/>
</dbReference>
<dbReference type="GO" id="GO:0008270">
    <property type="term" value="F:zinc ion binding"/>
    <property type="evidence" value="ECO:0007669"/>
    <property type="project" value="InterPro"/>
</dbReference>
<feature type="domain" description="CCHC-type" evidence="1">
    <location>
        <begin position="58"/>
        <end position="74"/>
    </location>
</feature>
<name>A0A8X6NRK4_NEPPI</name>
<dbReference type="Proteomes" id="UP000887013">
    <property type="component" value="Unassembled WGS sequence"/>
</dbReference>
<gene>
    <name evidence="2" type="ORF">NPIL_101331</name>
</gene>
<dbReference type="InterPro" id="IPR036875">
    <property type="entry name" value="Znf_CCHC_sf"/>
</dbReference>
<dbReference type="OrthoDB" id="6434442at2759"/>
<dbReference type="SMART" id="SM00343">
    <property type="entry name" value="ZnF_C2HC"/>
    <property type="match status" value="2"/>
</dbReference>
<reference evidence="2" key="1">
    <citation type="submission" date="2020-08" db="EMBL/GenBank/DDBJ databases">
        <title>Multicomponent nature underlies the extraordinary mechanical properties of spider dragline silk.</title>
        <authorList>
            <person name="Kono N."/>
            <person name="Nakamura H."/>
            <person name="Mori M."/>
            <person name="Yoshida Y."/>
            <person name="Ohtoshi R."/>
            <person name="Malay A.D."/>
            <person name="Moran D.A.P."/>
            <person name="Tomita M."/>
            <person name="Numata K."/>
            <person name="Arakawa K."/>
        </authorList>
    </citation>
    <scope>NUCLEOTIDE SEQUENCE</scope>
</reference>
<evidence type="ECO:0000259" key="1">
    <source>
        <dbReference type="SMART" id="SM00343"/>
    </source>
</evidence>
<sequence length="181" mass="20234">MTLDQAFEQTRTIESAEVHAASYMGSSYPVQSAATKTDDFSEETLAASAASSSSRFQKCFFCGNDLHFRTICPARDVICRKCVEKGHYQRVCKSRPVFEEDISITLLVFDKSKYWTEKYEAVEIDCKLFKNIQGGGKSSKPKRAQNNIVSLSHQQDDIHYQIITSVGCSWRGSPLLHSSGG</sequence>
<dbReference type="InterPro" id="IPR001878">
    <property type="entry name" value="Znf_CCHC"/>
</dbReference>